<evidence type="ECO:0000256" key="1">
    <source>
        <dbReference type="SAM" id="MobiDB-lite"/>
    </source>
</evidence>
<reference evidence="3" key="1">
    <citation type="submission" date="2014-05" db="EMBL/GenBank/DDBJ databases">
        <title>Complete Genome sequence of Neisseria elongata subsp. glycolytica.</title>
        <authorList>
            <person name="Veyrier F.J."/>
            <person name="Taha M.-K."/>
        </authorList>
    </citation>
    <scope>NUCLEOTIDE SEQUENCE [LARGE SCALE GENOMIC DNA]</scope>
    <source>
        <strain evidence="3">ATCC 29315</strain>
    </source>
</reference>
<dbReference type="EMBL" id="CP007726">
    <property type="protein sequence ID" value="AJE17842.1"/>
    <property type="molecule type" value="Genomic_DNA"/>
</dbReference>
<proteinExistence type="predicted"/>
<protein>
    <recommendedName>
        <fullName evidence="4">Lipoprotein</fullName>
    </recommendedName>
</protein>
<dbReference type="Proteomes" id="UP000031392">
    <property type="component" value="Chromosome"/>
</dbReference>
<dbReference type="PATRIC" id="fig|546263.7.peg.513"/>
<feature type="compositionally biased region" description="Basic and acidic residues" evidence="1">
    <location>
        <begin position="68"/>
        <end position="85"/>
    </location>
</feature>
<dbReference type="HOGENOM" id="CLU_169632_0_0_4"/>
<dbReference type="AlphaFoldDB" id="A0A0B5CFR3"/>
<accession>A0A0B5CFR3</accession>
<dbReference type="PROSITE" id="PS51257">
    <property type="entry name" value="PROKAR_LIPOPROTEIN"/>
    <property type="match status" value="1"/>
</dbReference>
<gene>
    <name evidence="2" type="ORF">NELON_02395</name>
</gene>
<dbReference type="KEGG" id="nel:NELON_02395"/>
<reference evidence="2 3" key="2">
    <citation type="journal article" date="2015" name="PLoS Genet.">
        <title>Common Cell Shape Evolution of Two Nasopharyngeal Pathogens.</title>
        <authorList>
            <person name="Veyrier F.J."/>
            <person name="Biais N."/>
            <person name="Morales P."/>
            <person name="Belkacem N."/>
            <person name="Guilhen C."/>
            <person name="Ranjeva S."/>
            <person name="Sismeiro O."/>
            <person name="Pehau-Arnaudet G."/>
            <person name="Rocha E.P."/>
            <person name="Werts C."/>
            <person name="Taha M.K."/>
            <person name="Boneca I.G."/>
        </authorList>
    </citation>
    <scope>NUCLEOTIDE SEQUENCE [LARGE SCALE GENOMIC DNA]</scope>
    <source>
        <strain evidence="2 3">ATCC 29315</strain>
    </source>
</reference>
<sequence>MRYFALFTVMAVLTGCSWETYKNSQGQTALRQKYPTGTAVSYEDGTYSPNMRNNQYRPEQHAILPARSADDQEVRGTHWEKIQPK</sequence>
<evidence type="ECO:0000313" key="2">
    <source>
        <dbReference type="EMBL" id="AJE17842.1"/>
    </source>
</evidence>
<dbReference type="RefSeq" id="WP_040665568.1">
    <property type="nucleotide sequence ID" value="NZ_CP007726.1"/>
</dbReference>
<feature type="region of interest" description="Disordered" evidence="1">
    <location>
        <begin position="66"/>
        <end position="85"/>
    </location>
</feature>
<name>A0A0B5CFR3_NEIEG</name>
<organism evidence="2 3">
    <name type="scientific">Neisseria elongata subsp. glycolytica ATCC 29315</name>
    <dbReference type="NCBI Taxonomy" id="546263"/>
    <lineage>
        <taxon>Bacteria</taxon>
        <taxon>Pseudomonadati</taxon>
        <taxon>Pseudomonadota</taxon>
        <taxon>Betaproteobacteria</taxon>
        <taxon>Neisseriales</taxon>
        <taxon>Neisseriaceae</taxon>
        <taxon>Neisseria</taxon>
    </lineage>
</organism>
<evidence type="ECO:0000313" key="3">
    <source>
        <dbReference type="Proteomes" id="UP000031392"/>
    </source>
</evidence>
<evidence type="ECO:0008006" key="4">
    <source>
        <dbReference type="Google" id="ProtNLM"/>
    </source>
</evidence>
<keyword evidence="3" id="KW-1185">Reference proteome</keyword>